<reference evidence="1" key="1">
    <citation type="journal article" date="2020" name="New Phytol.">
        <title>Comparative genomics reveals dynamic genome evolution in host specialist ectomycorrhizal fungi.</title>
        <authorList>
            <person name="Lofgren L.A."/>
            <person name="Nguyen N.H."/>
            <person name="Vilgalys R."/>
            <person name="Ruytinx J."/>
            <person name="Liao H.L."/>
            <person name="Branco S."/>
            <person name="Kuo A."/>
            <person name="LaButti K."/>
            <person name="Lipzen A."/>
            <person name="Andreopoulos W."/>
            <person name="Pangilinan J."/>
            <person name="Riley R."/>
            <person name="Hundley H."/>
            <person name="Na H."/>
            <person name="Barry K."/>
            <person name="Grigoriev I.V."/>
            <person name="Stajich J.E."/>
            <person name="Kennedy P.G."/>
        </authorList>
    </citation>
    <scope>NUCLEOTIDE SEQUENCE</scope>
    <source>
        <strain evidence="1">DOB743</strain>
    </source>
</reference>
<dbReference type="EMBL" id="JABBWD010000048">
    <property type="protein sequence ID" value="KAG1773392.1"/>
    <property type="molecule type" value="Genomic_DNA"/>
</dbReference>
<sequence>MQQLHSLAAPIKSHVPTRSTYRLLARAQSNSKYGAVGTEPCGLPKFDRKLRTDETAYEWWNYLNKDRSGDAQPIARLAVRIFALVPNSMADLDERTGSIFTWPNSRAVQIHGWYK</sequence>
<dbReference type="OrthoDB" id="3236755at2759"/>
<keyword evidence="2" id="KW-1185">Reference proteome</keyword>
<proteinExistence type="predicted"/>
<evidence type="ECO:0000313" key="2">
    <source>
        <dbReference type="Proteomes" id="UP000714275"/>
    </source>
</evidence>
<name>A0A9P7CYN4_9AGAM</name>
<comment type="caution">
    <text evidence="1">The sequence shown here is derived from an EMBL/GenBank/DDBJ whole genome shotgun (WGS) entry which is preliminary data.</text>
</comment>
<accession>A0A9P7CYN4</accession>
<organism evidence="1 2">
    <name type="scientific">Suillus placidus</name>
    <dbReference type="NCBI Taxonomy" id="48579"/>
    <lineage>
        <taxon>Eukaryota</taxon>
        <taxon>Fungi</taxon>
        <taxon>Dikarya</taxon>
        <taxon>Basidiomycota</taxon>
        <taxon>Agaricomycotina</taxon>
        <taxon>Agaricomycetes</taxon>
        <taxon>Agaricomycetidae</taxon>
        <taxon>Boletales</taxon>
        <taxon>Suillineae</taxon>
        <taxon>Suillaceae</taxon>
        <taxon>Suillus</taxon>
    </lineage>
</organism>
<dbReference type="Proteomes" id="UP000714275">
    <property type="component" value="Unassembled WGS sequence"/>
</dbReference>
<dbReference type="AlphaFoldDB" id="A0A9P7CYN4"/>
<evidence type="ECO:0000313" key="1">
    <source>
        <dbReference type="EMBL" id="KAG1773392.1"/>
    </source>
</evidence>
<protein>
    <submittedName>
        <fullName evidence="1">Uncharacterized protein</fullName>
    </submittedName>
</protein>
<gene>
    <name evidence="1" type="ORF">EV702DRAFT_1270434</name>
</gene>